<keyword evidence="3" id="KW-0732">Signal</keyword>
<evidence type="ECO:0000256" key="4">
    <source>
        <dbReference type="ARBA" id="ARBA00023136"/>
    </source>
</evidence>
<dbReference type="Pfam" id="PF14322">
    <property type="entry name" value="SusD-like_3"/>
    <property type="match status" value="1"/>
</dbReference>
<evidence type="ECO:0000313" key="8">
    <source>
        <dbReference type="EMBL" id="RPE13166.1"/>
    </source>
</evidence>
<dbReference type="InterPro" id="IPR011990">
    <property type="entry name" value="TPR-like_helical_dom_sf"/>
</dbReference>
<comment type="caution">
    <text evidence="8">The sequence shown here is derived from an EMBL/GenBank/DDBJ whole genome shotgun (WGS) entry which is preliminary data.</text>
</comment>
<feature type="domain" description="RagB/SusD" evidence="6">
    <location>
        <begin position="329"/>
        <end position="486"/>
    </location>
</feature>
<dbReference type="GO" id="GO:0009279">
    <property type="term" value="C:cell outer membrane"/>
    <property type="evidence" value="ECO:0007669"/>
    <property type="project" value="UniProtKB-SubCell"/>
</dbReference>
<comment type="subcellular location">
    <subcellularLocation>
        <location evidence="1">Cell outer membrane</location>
    </subcellularLocation>
</comment>
<keyword evidence="5" id="KW-0998">Cell outer membrane</keyword>
<comment type="similarity">
    <text evidence="2">Belongs to the SusD family.</text>
</comment>
<sequence>MIFMQLLNKYICDPTHKFFTRIAILYCCVALSCNKLVEAPHPVNTITTEQAFIDSASAESAISGIYSAIGNSNGNASFATGTITTTTGLYSDELIYFYNSETFRQFYSNRLLADNDIIFIHLWKWPYQYIYQINSSLEALNAAAQLSVTQKNKLISECKFLRAFCYFYLTNLFGSIPYIATGDWRVSQSIPNISQSEVYIHILRDLQESIQGLPDDYQMYNNEKVRATRYAAYALLTRVYLFQRKWTDAVQAANKIINQTNIFDLEENLNDVFKKNSKESILQWFGHPNYAPHNATIEGATFVPYSETQPPFYHLSESLLGAFQPNDNRKNTWTKSTTYEAKTYFFPFKYKVGPAESRPGIPPTEYYTVFRLAEILLIRAEANANLNNITESRTDINKIRRRSGLEELSFQTQNDAVIAVRQERRCELFAEWGHRWFDLKRSDSFNEQMQIISQAKGATWKTTAALYPIPIAELRKNPFLRQNPGY</sequence>
<proteinExistence type="inferred from homology"/>
<evidence type="ECO:0000313" key="9">
    <source>
        <dbReference type="Proteomes" id="UP000278351"/>
    </source>
</evidence>
<dbReference type="Gene3D" id="1.25.40.390">
    <property type="match status" value="1"/>
</dbReference>
<keyword evidence="9" id="KW-1185">Reference proteome</keyword>
<reference evidence="8 9" key="1">
    <citation type="submission" date="2018-11" db="EMBL/GenBank/DDBJ databases">
        <title>Chitinophaga lutea sp.nov., isolate from arsenic contaminated soil.</title>
        <authorList>
            <person name="Zong Y."/>
        </authorList>
    </citation>
    <scope>NUCLEOTIDE SEQUENCE [LARGE SCALE GENOMIC DNA]</scope>
    <source>
        <strain evidence="8 9">ZY74</strain>
    </source>
</reference>
<dbReference type="CDD" id="cd08977">
    <property type="entry name" value="SusD"/>
    <property type="match status" value="1"/>
</dbReference>
<dbReference type="AlphaFoldDB" id="A0A3N4PZ67"/>
<evidence type="ECO:0000256" key="3">
    <source>
        <dbReference type="ARBA" id="ARBA00022729"/>
    </source>
</evidence>
<dbReference type="InterPro" id="IPR033985">
    <property type="entry name" value="SusD-like_N"/>
</dbReference>
<dbReference type="SUPFAM" id="SSF48452">
    <property type="entry name" value="TPR-like"/>
    <property type="match status" value="1"/>
</dbReference>
<name>A0A3N4PZ67_9BACT</name>
<gene>
    <name evidence="8" type="ORF">EGT74_06445</name>
</gene>
<evidence type="ECO:0000256" key="5">
    <source>
        <dbReference type="ARBA" id="ARBA00023237"/>
    </source>
</evidence>
<dbReference type="Pfam" id="PF07980">
    <property type="entry name" value="SusD_RagB"/>
    <property type="match status" value="1"/>
</dbReference>
<accession>A0A3N4PZ67</accession>
<feature type="domain" description="SusD-like N-terminal" evidence="7">
    <location>
        <begin position="61"/>
        <end position="241"/>
    </location>
</feature>
<organism evidence="8 9">
    <name type="scientific">Chitinophaga lutea</name>
    <dbReference type="NCBI Taxonomy" id="2488634"/>
    <lineage>
        <taxon>Bacteria</taxon>
        <taxon>Pseudomonadati</taxon>
        <taxon>Bacteroidota</taxon>
        <taxon>Chitinophagia</taxon>
        <taxon>Chitinophagales</taxon>
        <taxon>Chitinophagaceae</taxon>
        <taxon>Chitinophaga</taxon>
    </lineage>
</organism>
<protein>
    <submittedName>
        <fullName evidence="8">RagB/SusD family nutrient uptake outer membrane protein</fullName>
    </submittedName>
</protein>
<evidence type="ECO:0000259" key="6">
    <source>
        <dbReference type="Pfam" id="PF07980"/>
    </source>
</evidence>
<evidence type="ECO:0000256" key="2">
    <source>
        <dbReference type="ARBA" id="ARBA00006275"/>
    </source>
</evidence>
<evidence type="ECO:0000259" key="7">
    <source>
        <dbReference type="Pfam" id="PF14322"/>
    </source>
</evidence>
<dbReference type="EMBL" id="RPDH01000001">
    <property type="protein sequence ID" value="RPE13166.1"/>
    <property type="molecule type" value="Genomic_DNA"/>
</dbReference>
<keyword evidence="4" id="KW-0472">Membrane</keyword>
<dbReference type="Proteomes" id="UP000278351">
    <property type="component" value="Unassembled WGS sequence"/>
</dbReference>
<evidence type="ECO:0000256" key="1">
    <source>
        <dbReference type="ARBA" id="ARBA00004442"/>
    </source>
</evidence>
<dbReference type="InterPro" id="IPR012944">
    <property type="entry name" value="SusD_RagB_dom"/>
</dbReference>